<keyword evidence="3" id="KW-1185">Reference proteome</keyword>
<dbReference type="InterPro" id="IPR025549">
    <property type="entry name" value="YjzC"/>
</dbReference>
<gene>
    <name evidence="2" type="ORF">JOD45_001311</name>
</gene>
<evidence type="ECO:0000313" key="2">
    <source>
        <dbReference type="EMBL" id="MBM7645100.1"/>
    </source>
</evidence>
<evidence type="ECO:0008006" key="4">
    <source>
        <dbReference type="Google" id="ProtNLM"/>
    </source>
</evidence>
<reference evidence="2 3" key="1">
    <citation type="submission" date="2021-01" db="EMBL/GenBank/DDBJ databases">
        <title>Genomic Encyclopedia of Type Strains, Phase IV (KMG-IV): sequencing the most valuable type-strain genomes for metagenomic binning, comparative biology and taxonomic classification.</title>
        <authorList>
            <person name="Goeker M."/>
        </authorList>
    </citation>
    <scope>NUCLEOTIDE SEQUENCE [LARGE SCALE GENOMIC DNA]</scope>
    <source>
        <strain evidence="2 3">DSM 28236</strain>
    </source>
</reference>
<name>A0ABS2PZF3_9BACL</name>
<feature type="compositionally biased region" description="Basic and acidic residues" evidence="1">
    <location>
        <begin position="42"/>
        <end position="52"/>
    </location>
</feature>
<evidence type="ECO:0000313" key="3">
    <source>
        <dbReference type="Proteomes" id="UP000808914"/>
    </source>
</evidence>
<accession>A0ABS2PZF3</accession>
<feature type="region of interest" description="Disordered" evidence="1">
    <location>
        <begin position="41"/>
        <end position="61"/>
    </location>
</feature>
<organism evidence="2 3">
    <name type="scientific">Scopulibacillus daqui</name>
    <dbReference type="NCBI Taxonomy" id="1469162"/>
    <lineage>
        <taxon>Bacteria</taxon>
        <taxon>Bacillati</taxon>
        <taxon>Bacillota</taxon>
        <taxon>Bacilli</taxon>
        <taxon>Bacillales</taxon>
        <taxon>Sporolactobacillaceae</taxon>
        <taxon>Scopulibacillus</taxon>
    </lineage>
</organism>
<dbReference type="RefSeq" id="WP_205003039.1">
    <property type="nucleotide sequence ID" value="NZ_JAFBER010000006.1"/>
</dbReference>
<dbReference type="Proteomes" id="UP000808914">
    <property type="component" value="Unassembled WGS sequence"/>
</dbReference>
<proteinExistence type="predicted"/>
<sequence length="61" mass="7073">MGQQNYFHPGEKAPNHGIYMEIGETGSMVKDPQVVELAAGERFPENKNENRKWMRRPKKSK</sequence>
<protein>
    <recommendedName>
        <fullName evidence="4">YjzC-like protein</fullName>
    </recommendedName>
</protein>
<dbReference type="Pfam" id="PF14168">
    <property type="entry name" value="YjzC"/>
    <property type="match status" value="1"/>
</dbReference>
<evidence type="ECO:0000256" key="1">
    <source>
        <dbReference type="SAM" id="MobiDB-lite"/>
    </source>
</evidence>
<comment type="caution">
    <text evidence="2">The sequence shown here is derived from an EMBL/GenBank/DDBJ whole genome shotgun (WGS) entry which is preliminary data.</text>
</comment>
<dbReference type="EMBL" id="JAFBER010000006">
    <property type="protein sequence ID" value="MBM7645100.1"/>
    <property type="molecule type" value="Genomic_DNA"/>
</dbReference>